<dbReference type="Proteomes" id="UP001629235">
    <property type="component" value="Unassembled WGS sequence"/>
</dbReference>
<reference evidence="1 2" key="1">
    <citation type="journal article" date="2024" name="Chem. Sci.">
        <title>Discovery of megapolipeptins by genome mining of a Burkholderiales bacteria collection.</title>
        <authorList>
            <person name="Paulo B.S."/>
            <person name="Recchia M.J.J."/>
            <person name="Lee S."/>
            <person name="Fergusson C.H."/>
            <person name="Romanowski S.B."/>
            <person name="Hernandez A."/>
            <person name="Krull N."/>
            <person name="Liu D.Y."/>
            <person name="Cavanagh H."/>
            <person name="Bos A."/>
            <person name="Gray C.A."/>
            <person name="Murphy B.T."/>
            <person name="Linington R.G."/>
            <person name="Eustaquio A.S."/>
        </authorList>
    </citation>
    <scope>NUCLEOTIDE SEQUENCE [LARGE SCALE GENOMIC DNA]</scope>
    <source>
        <strain evidence="1 2">RL18-126-BIB-B</strain>
    </source>
</reference>
<name>A0ACC7NN46_9BURK</name>
<gene>
    <name evidence="1" type="ORF">PQR01_34630</name>
</gene>
<keyword evidence="2" id="KW-1185">Reference proteome</keyword>
<accession>A0ACC7NN46</accession>
<proteinExistence type="predicted"/>
<comment type="caution">
    <text evidence="1">The sequence shown here is derived from an EMBL/GenBank/DDBJ whole genome shotgun (WGS) entry which is preliminary data.</text>
</comment>
<protein>
    <submittedName>
        <fullName evidence="1">Uncharacterized protein</fullName>
    </submittedName>
</protein>
<sequence length="89" mass="9909">MELNDVLTQAEAKDAELSKRIRQEGDFVVVRVAETAVAKNIPVSELQTAEGLLRWTYELTEKTWMDVAQLRKFMEVAGAAAGIPLYGNL</sequence>
<dbReference type="EMBL" id="JAQQDW010000117">
    <property type="protein sequence ID" value="MFM0108429.1"/>
    <property type="molecule type" value="Genomic_DNA"/>
</dbReference>
<organism evidence="1 2">
    <name type="scientific">Paraburkholderia rhynchosiae</name>
    <dbReference type="NCBI Taxonomy" id="487049"/>
    <lineage>
        <taxon>Bacteria</taxon>
        <taxon>Pseudomonadati</taxon>
        <taxon>Pseudomonadota</taxon>
        <taxon>Betaproteobacteria</taxon>
        <taxon>Burkholderiales</taxon>
        <taxon>Burkholderiaceae</taxon>
        <taxon>Paraburkholderia</taxon>
    </lineage>
</organism>
<evidence type="ECO:0000313" key="1">
    <source>
        <dbReference type="EMBL" id="MFM0108429.1"/>
    </source>
</evidence>
<evidence type="ECO:0000313" key="2">
    <source>
        <dbReference type="Proteomes" id="UP001629235"/>
    </source>
</evidence>